<name>A0A8S4BJP8_9TELE</name>
<evidence type="ECO:0000256" key="2">
    <source>
        <dbReference type="ARBA" id="ARBA00022448"/>
    </source>
</evidence>
<evidence type="ECO:0000256" key="4">
    <source>
        <dbReference type="ARBA" id="ARBA00022568"/>
    </source>
</evidence>
<evidence type="ECO:0000256" key="11">
    <source>
        <dbReference type="ARBA" id="ARBA00023065"/>
    </source>
</evidence>
<evidence type="ECO:0000256" key="6">
    <source>
        <dbReference type="ARBA" id="ARBA00022692"/>
    </source>
</evidence>
<dbReference type="Proteomes" id="UP000677803">
    <property type="component" value="Unassembled WGS sequence"/>
</dbReference>
<dbReference type="Pfam" id="PF00520">
    <property type="entry name" value="Ion_trans"/>
    <property type="match status" value="1"/>
</dbReference>
<evidence type="ECO:0000256" key="12">
    <source>
        <dbReference type="ARBA" id="ARBA00023136"/>
    </source>
</evidence>
<keyword evidence="12 17" id="KW-0472">Membrane</keyword>
<organism evidence="19 20">
    <name type="scientific">Menidia menidia</name>
    <name type="common">Atlantic silverside</name>
    <dbReference type="NCBI Taxonomy" id="238744"/>
    <lineage>
        <taxon>Eukaryota</taxon>
        <taxon>Metazoa</taxon>
        <taxon>Chordata</taxon>
        <taxon>Craniata</taxon>
        <taxon>Vertebrata</taxon>
        <taxon>Euteleostomi</taxon>
        <taxon>Actinopterygii</taxon>
        <taxon>Neopterygii</taxon>
        <taxon>Teleostei</taxon>
        <taxon>Neoteleostei</taxon>
        <taxon>Acanthomorphata</taxon>
        <taxon>Ovalentaria</taxon>
        <taxon>Atherinomorphae</taxon>
        <taxon>Atheriniformes</taxon>
        <taxon>Atherinopsidae</taxon>
        <taxon>Menidiinae</taxon>
        <taxon>Menidia</taxon>
    </lineage>
</organism>
<dbReference type="AlphaFoldDB" id="A0A8S4BJP8"/>
<dbReference type="SUPFAM" id="SSF81324">
    <property type="entry name" value="Voltage-gated potassium channels"/>
    <property type="match status" value="1"/>
</dbReference>
<evidence type="ECO:0000256" key="9">
    <source>
        <dbReference type="ARBA" id="ARBA00022882"/>
    </source>
</evidence>
<dbReference type="Gene3D" id="6.10.250.2500">
    <property type="match status" value="1"/>
</dbReference>
<evidence type="ECO:0000256" key="13">
    <source>
        <dbReference type="ARBA" id="ARBA00023157"/>
    </source>
</evidence>
<feature type="glycosylation site" description="N-linked (GlcNAc...) asparagine" evidence="15">
    <location>
        <position position="83"/>
    </location>
</feature>
<evidence type="ECO:0000256" key="17">
    <source>
        <dbReference type="SAM" id="Phobius"/>
    </source>
</evidence>
<dbReference type="InterPro" id="IPR002077">
    <property type="entry name" value="VDCCAlpha1"/>
</dbReference>
<evidence type="ECO:0000259" key="18">
    <source>
        <dbReference type="Pfam" id="PF00520"/>
    </source>
</evidence>
<evidence type="ECO:0000313" key="20">
    <source>
        <dbReference type="Proteomes" id="UP000677803"/>
    </source>
</evidence>
<dbReference type="GO" id="GO:0008331">
    <property type="term" value="F:high voltage-gated calcium channel activity"/>
    <property type="evidence" value="ECO:0007669"/>
    <property type="project" value="TreeGrafter"/>
</dbReference>
<evidence type="ECO:0000313" key="19">
    <source>
        <dbReference type="EMBL" id="CAG5987907.1"/>
    </source>
</evidence>
<keyword evidence="4 16" id="KW-0109">Calcium transport</keyword>
<dbReference type="InterPro" id="IPR050599">
    <property type="entry name" value="VDCC_alpha-1_subunit"/>
</dbReference>
<keyword evidence="13" id="KW-1015">Disulfide bond</keyword>
<evidence type="ECO:0000256" key="16">
    <source>
        <dbReference type="RuleBase" id="RU003808"/>
    </source>
</evidence>
<keyword evidence="15" id="KW-0325">Glycoprotein</keyword>
<keyword evidence="6 17" id="KW-0812">Transmembrane</keyword>
<feature type="non-terminal residue" evidence="19">
    <location>
        <position position="1"/>
    </location>
</feature>
<dbReference type="PANTHER" id="PTHR45628">
    <property type="entry name" value="VOLTAGE-DEPENDENT CALCIUM CHANNEL TYPE A SUBUNIT ALPHA-1"/>
    <property type="match status" value="1"/>
</dbReference>
<evidence type="ECO:0000256" key="15">
    <source>
        <dbReference type="PIRSR" id="PIRSR602077-3"/>
    </source>
</evidence>
<keyword evidence="7" id="KW-0677">Repeat</keyword>
<comment type="similarity">
    <text evidence="16">Belongs to the calcium channel alpha-1 subunit (TC 1.A.1.11) family.</text>
</comment>
<reference evidence="19" key="1">
    <citation type="submission" date="2021-05" db="EMBL/GenBank/DDBJ databases">
        <authorList>
            <person name="Tigano A."/>
        </authorList>
    </citation>
    <scope>NUCLEOTIDE SEQUENCE</scope>
</reference>
<evidence type="ECO:0000256" key="5">
    <source>
        <dbReference type="ARBA" id="ARBA00022673"/>
    </source>
</evidence>
<evidence type="ECO:0000256" key="14">
    <source>
        <dbReference type="ARBA" id="ARBA00023303"/>
    </source>
</evidence>
<keyword evidence="11" id="KW-0406">Ion transport</keyword>
<evidence type="ECO:0000256" key="3">
    <source>
        <dbReference type="ARBA" id="ARBA00022553"/>
    </source>
</evidence>
<keyword evidence="2" id="KW-0813">Transport</keyword>
<gene>
    <name evidence="19" type="ORF">MMEN_LOCUS17070</name>
</gene>
<evidence type="ECO:0000256" key="7">
    <source>
        <dbReference type="ARBA" id="ARBA00022737"/>
    </source>
</evidence>
<feature type="transmembrane region" description="Helical" evidence="17">
    <location>
        <begin position="36"/>
        <end position="58"/>
    </location>
</feature>
<comment type="caution">
    <text evidence="19">The sequence shown here is derived from an EMBL/GenBank/DDBJ whole genome shotgun (WGS) entry which is preliminary data.</text>
</comment>
<dbReference type="GO" id="GO:0098703">
    <property type="term" value="P:calcium ion import across plasma membrane"/>
    <property type="evidence" value="ECO:0007669"/>
    <property type="project" value="TreeGrafter"/>
</dbReference>
<dbReference type="PRINTS" id="PR00167">
    <property type="entry name" value="CACHANNEL"/>
</dbReference>
<proteinExistence type="inferred from homology"/>
<dbReference type="EMBL" id="CAJRST010036555">
    <property type="protein sequence ID" value="CAG5987907.1"/>
    <property type="molecule type" value="Genomic_DNA"/>
</dbReference>
<dbReference type="PANTHER" id="PTHR45628:SF9">
    <property type="entry name" value="VOLTAGE-DEPENDENT L-TYPE CALCIUM CHANNEL SUBUNIT ALPHA-1S"/>
    <property type="match status" value="1"/>
</dbReference>
<evidence type="ECO:0000256" key="10">
    <source>
        <dbReference type="ARBA" id="ARBA00022989"/>
    </source>
</evidence>
<comment type="subcellular location">
    <subcellularLocation>
        <location evidence="1 16">Membrane</location>
        <topology evidence="1 16">Multi-pass membrane protein</topology>
    </subcellularLocation>
</comment>
<evidence type="ECO:0000256" key="1">
    <source>
        <dbReference type="ARBA" id="ARBA00004141"/>
    </source>
</evidence>
<keyword evidence="8 16" id="KW-0106">Calcium</keyword>
<feature type="transmembrane region" description="Helical" evidence="17">
    <location>
        <begin position="137"/>
        <end position="159"/>
    </location>
</feature>
<evidence type="ECO:0000256" key="8">
    <source>
        <dbReference type="ARBA" id="ARBA00022837"/>
    </source>
</evidence>
<dbReference type="GO" id="GO:0005891">
    <property type="term" value="C:voltage-gated calcium channel complex"/>
    <property type="evidence" value="ECO:0007669"/>
    <property type="project" value="InterPro"/>
</dbReference>
<keyword evidence="3" id="KW-0597">Phosphoprotein</keyword>
<dbReference type="OrthoDB" id="431720at2759"/>
<protein>
    <submittedName>
        <fullName evidence="19">(Atlantic silverside) hypothetical protein</fullName>
    </submittedName>
</protein>
<feature type="domain" description="Ion transport" evidence="18">
    <location>
        <begin position="2"/>
        <end position="170"/>
    </location>
</feature>
<keyword evidence="9 16" id="KW-0851">Voltage-gated channel</keyword>
<sequence>MKALRAFRVLRPLRLVSGVPSLQVVMNSILKSMLPLFHITLLVLFMVTIYSIMGLELFKCKMHKTCYHTGTSTAGNGRRCTINGTECRAGWPGPNGGITHFDNLGFSMLTVYQCITTQGWTDVLYWVNDAIGMEWPWIFFTTLILVGSFFVLNLVLGVLSGEFTKEREKAKSRGEFQKLRETQQLDEDLKGYMEWISQAEVLDNDQER</sequence>
<keyword evidence="10 17" id="KW-1133">Transmembrane helix</keyword>
<keyword evidence="5 16" id="KW-0107">Calcium channel</keyword>
<dbReference type="Gene3D" id="1.10.287.70">
    <property type="match status" value="1"/>
</dbReference>
<keyword evidence="20" id="KW-1185">Reference proteome</keyword>
<dbReference type="InterPro" id="IPR005821">
    <property type="entry name" value="Ion_trans_dom"/>
</dbReference>
<accession>A0A8S4BJP8</accession>
<keyword evidence="14" id="KW-0407">Ion channel</keyword>